<dbReference type="Pfam" id="PF24227">
    <property type="entry name" value="DUF7443"/>
    <property type="match status" value="1"/>
</dbReference>
<evidence type="ECO:0000313" key="3">
    <source>
        <dbReference type="EMBL" id="AFB84030.1"/>
    </source>
</evidence>
<dbReference type="Proteomes" id="UP000008024">
    <property type="component" value="Segment"/>
</dbReference>
<dbReference type="EMBL" id="JQ340774">
    <property type="protein sequence ID" value="AFB84030.1"/>
    <property type="molecule type" value="Genomic_DNA"/>
</dbReference>
<dbReference type="InterPro" id="IPR055866">
    <property type="entry name" value="DUF7443"/>
</dbReference>
<evidence type="ECO:0000313" key="4">
    <source>
        <dbReference type="Proteomes" id="UP000008024"/>
    </source>
</evidence>
<reference evidence="3 4" key="1">
    <citation type="journal article" date="2012" name="J. Virol.">
        <title>Complete Genome Sequence of the Enterobacter cancerogenus Bacteriophage Enc34.</title>
        <authorList>
            <person name="Kazaks A."/>
            <person name="Dislers A."/>
            <person name="Lipowsky G."/>
            <person name="Nikolajeva V."/>
            <person name="Tars K."/>
        </authorList>
    </citation>
    <scope>NUCLEOTIDE SEQUENCE [LARGE SCALE GENOMIC DNA]</scope>
</reference>
<dbReference type="RefSeq" id="YP_007007016.1">
    <property type="nucleotide sequence ID" value="NC_019524.2"/>
</dbReference>
<organism evidence="3 4">
    <name type="scientific">Hafnia phage Enc34</name>
    <dbReference type="NCBI Taxonomy" id="1150990"/>
    <lineage>
        <taxon>Viruses</taxon>
        <taxon>Duplodnaviria</taxon>
        <taxon>Heunggongvirae</taxon>
        <taxon>Uroviricota</taxon>
        <taxon>Caudoviricetes</taxon>
        <taxon>Casjensviridae</taxon>
        <taxon>Enchivirus</taxon>
        <taxon>Enchivirus Enc34</taxon>
    </lineage>
</organism>
<protein>
    <recommendedName>
        <fullName evidence="2">DUF7443 domain-containing protein</fullName>
    </recommendedName>
</protein>
<feature type="region of interest" description="Disordered" evidence="1">
    <location>
        <begin position="60"/>
        <end position="94"/>
    </location>
</feature>
<proteinExistence type="predicted"/>
<feature type="compositionally biased region" description="Basic and acidic residues" evidence="1">
    <location>
        <begin position="60"/>
        <end position="79"/>
    </location>
</feature>
<sequence>MPKRKVIQTVILYRNGERVKPAIGSIFDFTADEVKQLGEIAPEALARPIMEVDVENLEAQKKAEAAKEEAPAKVEDKATKGGKSTKGNAADDEV</sequence>
<dbReference type="GeneID" id="14014011"/>
<keyword evidence="4" id="KW-1185">Reference proteome</keyword>
<evidence type="ECO:0000256" key="1">
    <source>
        <dbReference type="SAM" id="MobiDB-lite"/>
    </source>
</evidence>
<dbReference type="OrthoDB" id="24918at10239"/>
<feature type="domain" description="DUF7443" evidence="2">
    <location>
        <begin position="1"/>
        <end position="52"/>
    </location>
</feature>
<evidence type="ECO:0000259" key="2">
    <source>
        <dbReference type="Pfam" id="PF24227"/>
    </source>
</evidence>
<name>H6WYH3_9CAUD</name>
<accession>H6WYH3</accession>
<dbReference type="KEGG" id="vg:14014011"/>